<reference evidence="3 4" key="1">
    <citation type="submission" date="2018-08" db="EMBL/GenBank/DDBJ databases">
        <title>A genome reference for cultivated species of the human gut microbiota.</title>
        <authorList>
            <person name="Zou Y."/>
            <person name="Xue W."/>
            <person name="Luo G."/>
        </authorList>
    </citation>
    <scope>NUCLEOTIDE SEQUENCE [LARGE SCALE GENOMIC DNA]</scope>
    <source>
        <strain evidence="1 4">AF21-25</strain>
        <strain evidence="2 3">AM23-7AC</strain>
    </source>
</reference>
<dbReference type="EMBL" id="QRVU01000041">
    <property type="protein sequence ID" value="RGS69950.1"/>
    <property type="molecule type" value="Genomic_DNA"/>
</dbReference>
<accession>A0A412KN49</accession>
<comment type="caution">
    <text evidence="1">The sequence shown here is derived from an EMBL/GenBank/DDBJ whole genome shotgun (WGS) entry which is preliminary data.</text>
</comment>
<name>A0A412KN49_9FIRM</name>
<evidence type="ECO:0000313" key="4">
    <source>
        <dbReference type="Proteomes" id="UP000285981"/>
    </source>
</evidence>
<evidence type="ECO:0000313" key="2">
    <source>
        <dbReference type="EMBL" id="RHF78852.1"/>
    </source>
</evidence>
<protein>
    <submittedName>
        <fullName evidence="1">Uncharacterized protein</fullName>
    </submittedName>
</protein>
<organism evidence="1 4">
    <name type="scientific">Dorea formicigenerans</name>
    <dbReference type="NCBI Taxonomy" id="39486"/>
    <lineage>
        <taxon>Bacteria</taxon>
        <taxon>Bacillati</taxon>
        <taxon>Bacillota</taxon>
        <taxon>Clostridia</taxon>
        <taxon>Lachnospirales</taxon>
        <taxon>Lachnospiraceae</taxon>
        <taxon>Dorea</taxon>
    </lineage>
</organism>
<gene>
    <name evidence="2" type="ORF">DW658_07945</name>
    <name evidence="1" type="ORF">DWX78_08975</name>
</gene>
<evidence type="ECO:0000313" key="1">
    <source>
        <dbReference type="EMBL" id="RGS69950.1"/>
    </source>
</evidence>
<dbReference type="AlphaFoldDB" id="A0A412KN49"/>
<dbReference type="Proteomes" id="UP000285666">
    <property type="component" value="Unassembled WGS sequence"/>
</dbReference>
<evidence type="ECO:0000313" key="3">
    <source>
        <dbReference type="Proteomes" id="UP000285666"/>
    </source>
</evidence>
<dbReference type="EMBL" id="QRHN01000009">
    <property type="protein sequence ID" value="RHF78852.1"/>
    <property type="molecule type" value="Genomic_DNA"/>
</dbReference>
<dbReference type="Proteomes" id="UP000285981">
    <property type="component" value="Unassembled WGS sequence"/>
</dbReference>
<sequence length="72" mass="7900">MDFFWSPLPLFVPLRSVQSRCPPDIHWMSCTSAILPEAISAGGLIPTTDASLFLAIYRVGSHLPTDITQGKQ</sequence>
<proteinExistence type="predicted"/>